<dbReference type="AlphaFoldDB" id="A0A517VZP8"/>
<dbReference type="GO" id="GO:0008360">
    <property type="term" value="P:regulation of cell shape"/>
    <property type="evidence" value="ECO:0007669"/>
    <property type="project" value="UniProtKB-KW"/>
</dbReference>
<evidence type="ECO:0000313" key="11">
    <source>
        <dbReference type="EMBL" id="QDT98483.1"/>
    </source>
</evidence>
<evidence type="ECO:0000256" key="8">
    <source>
        <dbReference type="ARBA" id="ARBA00060041"/>
    </source>
</evidence>
<keyword evidence="5" id="KW-0573">Peptidoglycan synthesis</keyword>
<reference evidence="11 12" key="1">
    <citation type="submission" date="2019-03" db="EMBL/GenBank/DDBJ databases">
        <title>Deep-cultivation of Planctomycetes and their phenomic and genomic characterization uncovers novel biology.</title>
        <authorList>
            <person name="Wiegand S."/>
            <person name="Jogler M."/>
            <person name="Boedeker C."/>
            <person name="Pinto D."/>
            <person name="Vollmers J."/>
            <person name="Rivas-Marin E."/>
            <person name="Kohn T."/>
            <person name="Peeters S.H."/>
            <person name="Heuer A."/>
            <person name="Rast P."/>
            <person name="Oberbeckmann S."/>
            <person name="Bunk B."/>
            <person name="Jeske O."/>
            <person name="Meyerdierks A."/>
            <person name="Storesund J.E."/>
            <person name="Kallscheuer N."/>
            <person name="Luecker S."/>
            <person name="Lage O.M."/>
            <person name="Pohl T."/>
            <person name="Merkel B.J."/>
            <person name="Hornburger P."/>
            <person name="Mueller R.-W."/>
            <person name="Bruemmer F."/>
            <person name="Labrenz M."/>
            <person name="Spormann A.M."/>
            <person name="Op den Camp H."/>
            <person name="Overmann J."/>
            <person name="Amann R."/>
            <person name="Jetten M.S.M."/>
            <person name="Mascher T."/>
            <person name="Medema M.H."/>
            <person name="Devos D.P."/>
            <person name="Kaster A.-K."/>
            <person name="Ovreas L."/>
            <person name="Rohde M."/>
            <person name="Galperin M.Y."/>
            <person name="Jogler C."/>
        </authorList>
    </citation>
    <scope>NUCLEOTIDE SEQUENCE [LARGE SCALE GENOMIC DNA]</scope>
    <source>
        <strain evidence="11 12">V144</strain>
    </source>
</reference>
<dbReference type="PRINTS" id="PR01806">
    <property type="entry name" value="VIRFACTRMVIN"/>
</dbReference>
<evidence type="ECO:0000256" key="3">
    <source>
        <dbReference type="ARBA" id="ARBA00022692"/>
    </source>
</evidence>
<evidence type="ECO:0000256" key="2">
    <source>
        <dbReference type="ARBA" id="ARBA00022475"/>
    </source>
</evidence>
<comment type="function">
    <text evidence="8">Involved in peptidoglycan biosynthesis. Transports lipid-linked peptidoglycan precursors from the inner to the outer leaflet of the cytoplasmic membrane.</text>
</comment>
<dbReference type="InterPro" id="IPR051050">
    <property type="entry name" value="Lipid_II_flippase_MurJ/MviN"/>
</dbReference>
<dbReference type="GO" id="GO:0015648">
    <property type="term" value="F:lipid-linked peptidoglycan transporter activity"/>
    <property type="evidence" value="ECO:0007669"/>
    <property type="project" value="TreeGrafter"/>
</dbReference>
<keyword evidence="4" id="KW-0133">Cell shape</keyword>
<comment type="similarity">
    <text evidence="9">Belongs to the MurJ/MviN family.</text>
</comment>
<dbReference type="InterPro" id="IPR004268">
    <property type="entry name" value="MurJ"/>
</dbReference>
<comment type="subcellular location">
    <subcellularLocation>
        <location evidence="1">Cell membrane</location>
        <topology evidence="1">Multi-pass membrane protein</topology>
    </subcellularLocation>
</comment>
<accession>A0A517VZP8</accession>
<evidence type="ECO:0000256" key="10">
    <source>
        <dbReference type="SAM" id="Phobius"/>
    </source>
</evidence>
<evidence type="ECO:0000256" key="1">
    <source>
        <dbReference type="ARBA" id="ARBA00004651"/>
    </source>
</evidence>
<feature type="transmembrane region" description="Helical" evidence="10">
    <location>
        <begin position="443"/>
        <end position="464"/>
    </location>
</feature>
<feature type="transmembrane region" description="Helical" evidence="10">
    <location>
        <begin position="267"/>
        <end position="289"/>
    </location>
</feature>
<feature type="transmembrane region" description="Helical" evidence="10">
    <location>
        <begin position="132"/>
        <end position="152"/>
    </location>
</feature>
<dbReference type="GO" id="GO:0005886">
    <property type="term" value="C:plasma membrane"/>
    <property type="evidence" value="ECO:0007669"/>
    <property type="project" value="UniProtKB-SubCell"/>
</dbReference>
<keyword evidence="2" id="KW-1003">Cell membrane</keyword>
<name>A0A517VZP8_9PLAN</name>
<keyword evidence="6 10" id="KW-1133">Transmembrane helix</keyword>
<feature type="transmembrane region" description="Helical" evidence="10">
    <location>
        <begin position="470"/>
        <end position="492"/>
    </location>
</feature>
<evidence type="ECO:0000313" key="12">
    <source>
        <dbReference type="Proteomes" id="UP000318704"/>
    </source>
</evidence>
<dbReference type="PANTHER" id="PTHR47019">
    <property type="entry name" value="LIPID II FLIPPASE MURJ"/>
    <property type="match status" value="1"/>
</dbReference>
<dbReference type="KEGG" id="gaw:V144x_39850"/>
<feature type="transmembrane region" description="Helical" evidence="10">
    <location>
        <begin position="353"/>
        <end position="375"/>
    </location>
</feature>
<evidence type="ECO:0000256" key="5">
    <source>
        <dbReference type="ARBA" id="ARBA00022984"/>
    </source>
</evidence>
<gene>
    <name evidence="11" type="ORF">V144x_39850</name>
</gene>
<evidence type="ECO:0000256" key="4">
    <source>
        <dbReference type="ARBA" id="ARBA00022960"/>
    </source>
</evidence>
<dbReference type="RefSeq" id="WP_144987179.1">
    <property type="nucleotide sequence ID" value="NZ_CP037920.1"/>
</dbReference>
<dbReference type="PANTHER" id="PTHR47019:SF1">
    <property type="entry name" value="LIPID II FLIPPASE MURJ"/>
    <property type="match status" value="1"/>
</dbReference>
<sequence>MMGRSLSLAAMLVAVAILLGRLTGLFRVLGLASVLGVSHANDLAILIISVPDILNAMLIGGAMAAVLVPEMHRRSQNISEQNANQLIVQSFFIVALVSSLFALVLAICSPWFTQLLASGFTPSQIDEASKLILIVLFAFPICAVTAVTAAALQGHHKPLIPAFGNLFFNVILLVAIFFWVTPESISVVAWAVVLAVSFRLLTQIISCFVAGTFHGGFRSLMQFSTLSRSLFLKYFHALTAIGVVVAFPVVSRSFASAFEGGISLFEYALKLVELPRGLLGAALTMVIFPRLSRIFSERDSAEAAKLISQVAGLIVLVTIPVTVAVYGCAEPVVSLLFKRGLFTAEDVANTAKLLQIAIIAMPALILSILTMNVFYARHETLVPFKISIILLSCLILLSLVLRDSMGVSGVMLAFVITSWIHFLALTISLHVKLNVSVIDGVKLKHCTALILLTLLGISFSAMMVKFISEPFLLIISSVLLGLVCFGAALLILKNHLPHFRRRLL</sequence>
<dbReference type="Proteomes" id="UP000318704">
    <property type="component" value="Chromosome"/>
</dbReference>
<feature type="transmembrane region" description="Helical" evidence="10">
    <location>
        <begin position="159"/>
        <end position="181"/>
    </location>
</feature>
<dbReference type="GO" id="GO:0034204">
    <property type="term" value="P:lipid translocation"/>
    <property type="evidence" value="ECO:0007669"/>
    <property type="project" value="TreeGrafter"/>
</dbReference>
<organism evidence="11 12">
    <name type="scientific">Gimesia aquarii</name>
    <dbReference type="NCBI Taxonomy" id="2527964"/>
    <lineage>
        <taxon>Bacteria</taxon>
        <taxon>Pseudomonadati</taxon>
        <taxon>Planctomycetota</taxon>
        <taxon>Planctomycetia</taxon>
        <taxon>Planctomycetales</taxon>
        <taxon>Planctomycetaceae</taxon>
        <taxon>Gimesia</taxon>
    </lineage>
</organism>
<feature type="transmembrane region" description="Helical" evidence="10">
    <location>
        <begin position="382"/>
        <end position="401"/>
    </location>
</feature>
<evidence type="ECO:0000256" key="9">
    <source>
        <dbReference type="ARBA" id="ARBA00061532"/>
    </source>
</evidence>
<feature type="transmembrane region" description="Helical" evidence="10">
    <location>
        <begin position="187"/>
        <end position="213"/>
    </location>
</feature>
<protein>
    <submittedName>
        <fullName evidence="11">MurJ-like flippase</fullName>
    </submittedName>
</protein>
<dbReference type="Pfam" id="PF03023">
    <property type="entry name" value="MurJ"/>
    <property type="match status" value="1"/>
</dbReference>
<keyword evidence="7 10" id="KW-0472">Membrane</keyword>
<feature type="transmembrane region" description="Helical" evidence="10">
    <location>
        <begin position="43"/>
        <end position="69"/>
    </location>
</feature>
<keyword evidence="3 10" id="KW-0812">Transmembrane</keyword>
<evidence type="ECO:0000256" key="7">
    <source>
        <dbReference type="ARBA" id="ARBA00023136"/>
    </source>
</evidence>
<feature type="transmembrane region" description="Helical" evidence="10">
    <location>
        <begin position="90"/>
        <end position="112"/>
    </location>
</feature>
<evidence type="ECO:0000256" key="6">
    <source>
        <dbReference type="ARBA" id="ARBA00022989"/>
    </source>
</evidence>
<dbReference type="GO" id="GO:0009252">
    <property type="term" value="P:peptidoglycan biosynthetic process"/>
    <property type="evidence" value="ECO:0007669"/>
    <property type="project" value="UniProtKB-KW"/>
</dbReference>
<proteinExistence type="inferred from homology"/>
<feature type="transmembrane region" description="Helical" evidence="10">
    <location>
        <begin position="234"/>
        <end position="255"/>
    </location>
</feature>
<feature type="transmembrane region" description="Helical" evidence="10">
    <location>
        <begin position="310"/>
        <end position="333"/>
    </location>
</feature>
<feature type="transmembrane region" description="Helical" evidence="10">
    <location>
        <begin position="407"/>
        <end position="431"/>
    </location>
</feature>
<dbReference type="EMBL" id="CP037920">
    <property type="protein sequence ID" value="QDT98483.1"/>
    <property type="molecule type" value="Genomic_DNA"/>
</dbReference>